<dbReference type="AlphaFoldDB" id="A0A2H3D120"/>
<dbReference type="PANTHER" id="PTHR10218:SF242">
    <property type="entry name" value="GUANINE NUCLEOTIDE-BINDING PROTEIN ALPHA-1 SUBUNIT"/>
    <property type="match status" value="1"/>
</dbReference>
<keyword evidence="1 4" id="KW-0547">Nucleotide-binding</keyword>
<protein>
    <submittedName>
        <fullName evidence="6">Guanine nucleotide binding protein, alpha subunit</fullName>
    </submittedName>
</protein>
<dbReference type="PANTHER" id="PTHR10218">
    <property type="entry name" value="GTP-BINDING PROTEIN ALPHA SUBUNIT"/>
    <property type="match status" value="1"/>
</dbReference>
<dbReference type="SUPFAM" id="SSF47895">
    <property type="entry name" value="Transducin (alpha subunit), insertion domain"/>
    <property type="match status" value="1"/>
</dbReference>
<dbReference type="GO" id="GO:0000750">
    <property type="term" value="P:pheromone-dependent signal transduction involved in conjugation with cellular fusion"/>
    <property type="evidence" value="ECO:0007669"/>
    <property type="project" value="TreeGrafter"/>
</dbReference>
<evidence type="ECO:0000256" key="3">
    <source>
        <dbReference type="ARBA" id="ARBA00023224"/>
    </source>
</evidence>
<dbReference type="InterPro" id="IPR001019">
    <property type="entry name" value="Gprotein_alpha_su"/>
</dbReference>
<feature type="binding site" evidence="4">
    <location>
        <position position="290"/>
    </location>
    <ligand>
        <name>GTP</name>
        <dbReference type="ChEBI" id="CHEBI:37565"/>
    </ligand>
</feature>
<dbReference type="GO" id="GO:0005737">
    <property type="term" value="C:cytoplasm"/>
    <property type="evidence" value="ECO:0007669"/>
    <property type="project" value="TreeGrafter"/>
</dbReference>
<keyword evidence="7" id="KW-1185">Reference proteome</keyword>
<dbReference type="SMART" id="SM00275">
    <property type="entry name" value="G_alpha"/>
    <property type="match status" value="1"/>
</dbReference>
<dbReference type="GO" id="GO:0007186">
    <property type="term" value="P:G protein-coupled receptor signaling pathway"/>
    <property type="evidence" value="ECO:0007669"/>
    <property type="project" value="InterPro"/>
</dbReference>
<dbReference type="OrthoDB" id="5817230at2759"/>
<evidence type="ECO:0000313" key="7">
    <source>
        <dbReference type="Proteomes" id="UP000217790"/>
    </source>
</evidence>
<proteinExistence type="predicted"/>
<dbReference type="InParanoid" id="A0A2H3D120"/>
<dbReference type="OMA" id="AHETIHI"/>
<dbReference type="GO" id="GO:0046872">
    <property type="term" value="F:metal ion binding"/>
    <property type="evidence" value="ECO:0007669"/>
    <property type="project" value="UniProtKB-KW"/>
</dbReference>
<dbReference type="PROSITE" id="PS51882">
    <property type="entry name" value="G_ALPHA"/>
    <property type="match status" value="1"/>
</dbReference>
<dbReference type="GO" id="GO:0003924">
    <property type="term" value="F:GTPase activity"/>
    <property type="evidence" value="ECO:0007669"/>
    <property type="project" value="InterPro"/>
</dbReference>
<name>A0A2H3D120_ARMGA</name>
<dbReference type="InterPro" id="IPR027417">
    <property type="entry name" value="P-loop_NTPase"/>
</dbReference>
<dbReference type="Gene3D" id="1.10.400.10">
    <property type="entry name" value="GI Alpha 1, domain 2-like"/>
    <property type="match status" value="1"/>
</dbReference>
<dbReference type="Pfam" id="PF00503">
    <property type="entry name" value="G-alpha"/>
    <property type="match status" value="1"/>
</dbReference>
<gene>
    <name evidence="6" type="ORF">ARMGADRAFT_1048689</name>
</gene>
<evidence type="ECO:0000313" key="6">
    <source>
        <dbReference type="EMBL" id="PBK82023.1"/>
    </source>
</evidence>
<evidence type="ECO:0000256" key="2">
    <source>
        <dbReference type="ARBA" id="ARBA00023134"/>
    </source>
</evidence>
<dbReference type="GO" id="GO:0031683">
    <property type="term" value="F:G-protein beta/gamma-subunit complex binding"/>
    <property type="evidence" value="ECO:0007669"/>
    <property type="project" value="InterPro"/>
</dbReference>
<dbReference type="GO" id="GO:0005525">
    <property type="term" value="F:GTP binding"/>
    <property type="evidence" value="ECO:0007669"/>
    <property type="project" value="UniProtKB-KW"/>
</dbReference>
<dbReference type="GO" id="GO:0005834">
    <property type="term" value="C:heterotrimeric G-protein complex"/>
    <property type="evidence" value="ECO:0007669"/>
    <property type="project" value="TreeGrafter"/>
</dbReference>
<dbReference type="STRING" id="47427.A0A2H3D120"/>
<keyword evidence="5" id="KW-0460">Magnesium</keyword>
<dbReference type="GO" id="GO:0001664">
    <property type="term" value="F:G protein-coupled receptor binding"/>
    <property type="evidence" value="ECO:0007669"/>
    <property type="project" value="TreeGrafter"/>
</dbReference>
<reference evidence="7" key="1">
    <citation type="journal article" date="2017" name="Nat. Ecol. Evol.">
        <title>Genome expansion and lineage-specific genetic innovations in the forest pathogenic fungi Armillaria.</title>
        <authorList>
            <person name="Sipos G."/>
            <person name="Prasanna A.N."/>
            <person name="Walter M.C."/>
            <person name="O'Connor E."/>
            <person name="Balint B."/>
            <person name="Krizsan K."/>
            <person name="Kiss B."/>
            <person name="Hess J."/>
            <person name="Varga T."/>
            <person name="Slot J."/>
            <person name="Riley R."/>
            <person name="Boka B."/>
            <person name="Rigling D."/>
            <person name="Barry K."/>
            <person name="Lee J."/>
            <person name="Mihaltcheva S."/>
            <person name="LaButti K."/>
            <person name="Lipzen A."/>
            <person name="Waldron R."/>
            <person name="Moloney N.M."/>
            <person name="Sperisen C."/>
            <person name="Kredics L."/>
            <person name="Vagvoelgyi C."/>
            <person name="Patrignani A."/>
            <person name="Fitzpatrick D."/>
            <person name="Nagy I."/>
            <person name="Doyle S."/>
            <person name="Anderson J.B."/>
            <person name="Grigoriev I.V."/>
            <person name="Gueldener U."/>
            <person name="Muensterkoetter M."/>
            <person name="Nagy L.G."/>
        </authorList>
    </citation>
    <scope>NUCLEOTIDE SEQUENCE [LARGE SCALE GENOMIC DNA]</scope>
    <source>
        <strain evidence="7">Ar21-2</strain>
    </source>
</reference>
<keyword evidence="5" id="KW-0479">Metal-binding</keyword>
<dbReference type="EMBL" id="KZ293722">
    <property type="protein sequence ID" value="PBK82023.1"/>
    <property type="molecule type" value="Genomic_DNA"/>
</dbReference>
<keyword evidence="2 4" id="KW-0342">GTP-binding</keyword>
<sequence>MGICSSSQGPEVIGAHETIHINAEKELKWARFAKLLRAVLLLGTGDSGKTTVLKQMSPIHNISFSQDVEYYRQLIPDNLTGGLKCILDAMYDMGLTGSKDNIRYIHEIKNWWCVRDGEPFQIRYCRLLKALWCDPGHGLEYFFSDLDRLFDHQYQPTEQDIIQWHVRKIGITETVFYLQDREVTVVVVGSQKFERQNILFLVILSGYDQCLDKDEGADQMHDTMAILLLNRSDLFDQKVPHSDIKDDFPVRDVLPWVCDVRAGHEYFKHRFSKLATRAERRDIYIHVITATDTVMLQAVMATVEVSFPRFCPSSYAQSCPVLREVATLL</sequence>
<feature type="binding site" evidence="5">
    <location>
        <position position="50"/>
    </location>
    <ligand>
        <name>Mg(2+)</name>
        <dbReference type="ChEBI" id="CHEBI:18420"/>
    </ligand>
</feature>
<dbReference type="Gene3D" id="3.40.50.300">
    <property type="entry name" value="P-loop containing nucleotide triphosphate hydrolases"/>
    <property type="match status" value="1"/>
</dbReference>
<accession>A0A2H3D120</accession>
<evidence type="ECO:0000256" key="1">
    <source>
        <dbReference type="ARBA" id="ARBA00022741"/>
    </source>
</evidence>
<keyword evidence="3" id="KW-0807">Transducer</keyword>
<dbReference type="InterPro" id="IPR011025">
    <property type="entry name" value="GproteinA_insert"/>
</dbReference>
<feature type="binding site" evidence="4">
    <location>
        <begin position="230"/>
        <end position="233"/>
    </location>
    <ligand>
        <name>GTP</name>
        <dbReference type="ChEBI" id="CHEBI:37565"/>
    </ligand>
</feature>
<evidence type="ECO:0000256" key="4">
    <source>
        <dbReference type="PIRSR" id="PIRSR601019-1"/>
    </source>
</evidence>
<evidence type="ECO:0000256" key="5">
    <source>
        <dbReference type="PIRSR" id="PIRSR601019-2"/>
    </source>
</evidence>
<dbReference type="PRINTS" id="PR00318">
    <property type="entry name" value="GPROTEINA"/>
</dbReference>
<organism evidence="6 7">
    <name type="scientific">Armillaria gallica</name>
    <name type="common">Bulbous honey fungus</name>
    <name type="synonym">Armillaria bulbosa</name>
    <dbReference type="NCBI Taxonomy" id="47427"/>
    <lineage>
        <taxon>Eukaryota</taxon>
        <taxon>Fungi</taxon>
        <taxon>Dikarya</taxon>
        <taxon>Basidiomycota</taxon>
        <taxon>Agaricomycotina</taxon>
        <taxon>Agaricomycetes</taxon>
        <taxon>Agaricomycetidae</taxon>
        <taxon>Agaricales</taxon>
        <taxon>Marasmiineae</taxon>
        <taxon>Physalacriaceae</taxon>
        <taxon>Armillaria</taxon>
    </lineage>
</organism>
<dbReference type="SUPFAM" id="SSF52540">
    <property type="entry name" value="P-loop containing nucleoside triphosphate hydrolases"/>
    <property type="match status" value="1"/>
</dbReference>
<dbReference type="Proteomes" id="UP000217790">
    <property type="component" value="Unassembled WGS sequence"/>
</dbReference>